<evidence type="ECO:0000313" key="2">
    <source>
        <dbReference type="EMBL" id="CAF5187167.1"/>
    </source>
</evidence>
<dbReference type="Proteomes" id="UP000663834">
    <property type="component" value="Unassembled WGS sequence"/>
</dbReference>
<gene>
    <name evidence="2" type="ORF">GIL414_LOCUS71535</name>
    <name evidence="1" type="ORF">KQP761_LOCUS26742</name>
</gene>
<evidence type="ECO:0000313" key="3">
    <source>
        <dbReference type="Proteomes" id="UP000663834"/>
    </source>
</evidence>
<dbReference type="AlphaFoldDB" id="A0A816DKE3"/>
<feature type="non-terminal residue" evidence="1">
    <location>
        <position position="1"/>
    </location>
</feature>
<reference evidence="1" key="1">
    <citation type="submission" date="2021-02" db="EMBL/GenBank/DDBJ databases">
        <authorList>
            <person name="Nowell W R."/>
        </authorList>
    </citation>
    <scope>NUCLEOTIDE SEQUENCE</scope>
</reference>
<comment type="caution">
    <text evidence="1">The sequence shown here is derived from an EMBL/GenBank/DDBJ whole genome shotgun (WGS) entry which is preliminary data.</text>
</comment>
<proteinExistence type="predicted"/>
<sequence length="103" mass="12010">YEKKEATIKDDDLMFAFLDGDYGSRIDDDSLFIQLYVDDIGLTNPIGVKNDRHKMFMVYFSLEDFPDQYRSQLEQIYLVAACESGILKVIGLMLRIVDEHRSF</sequence>
<dbReference type="OrthoDB" id="10013091at2759"/>
<accession>A0A816DKE3</accession>
<dbReference type="EMBL" id="CAJOBJ010334504">
    <property type="protein sequence ID" value="CAF5187167.1"/>
    <property type="molecule type" value="Genomic_DNA"/>
</dbReference>
<evidence type="ECO:0000313" key="1">
    <source>
        <dbReference type="EMBL" id="CAF1634129.1"/>
    </source>
</evidence>
<dbReference type="EMBL" id="CAJNOW010014650">
    <property type="protein sequence ID" value="CAF1634129.1"/>
    <property type="molecule type" value="Genomic_DNA"/>
</dbReference>
<protein>
    <submittedName>
        <fullName evidence="1">Uncharacterized protein</fullName>
    </submittedName>
</protein>
<dbReference type="Proteomes" id="UP000681720">
    <property type="component" value="Unassembled WGS sequence"/>
</dbReference>
<organism evidence="1 3">
    <name type="scientific">Rotaria magnacalcarata</name>
    <dbReference type="NCBI Taxonomy" id="392030"/>
    <lineage>
        <taxon>Eukaryota</taxon>
        <taxon>Metazoa</taxon>
        <taxon>Spiralia</taxon>
        <taxon>Gnathifera</taxon>
        <taxon>Rotifera</taxon>
        <taxon>Eurotatoria</taxon>
        <taxon>Bdelloidea</taxon>
        <taxon>Philodinida</taxon>
        <taxon>Philodinidae</taxon>
        <taxon>Rotaria</taxon>
    </lineage>
</organism>
<name>A0A816DKE3_9BILA</name>